<dbReference type="InterPro" id="IPR006037">
    <property type="entry name" value="RCK_C"/>
</dbReference>
<evidence type="ECO:0000259" key="1">
    <source>
        <dbReference type="PROSITE" id="PS51201"/>
    </source>
</evidence>
<dbReference type="InterPro" id="IPR036721">
    <property type="entry name" value="RCK_C_sf"/>
</dbReference>
<feature type="domain" description="RCK C-terminal" evidence="2">
    <location>
        <begin position="136"/>
        <end position="231"/>
    </location>
</feature>
<accession>A0A0S6W103</accession>
<dbReference type="PANTHER" id="PTHR43833:SF7">
    <property type="entry name" value="KTR SYSTEM POTASSIUM UPTAKE PROTEIN C"/>
    <property type="match status" value="1"/>
</dbReference>
<evidence type="ECO:0000313" key="3">
    <source>
        <dbReference type="EMBL" id="GAK53408.1"/>
    </source>
</evidence>
<proteinExistence type="predicted"/>
<dbReference type="SUPFAM" id="SSF116726">
    <property type="entry name" value="TrkA C-terminal domain-like"/>
    <property type="match status" value="1"/>
</dbReference>
<dbReference type="HOGENOM" id="CLU_046525_3_2_0"/>
<evidence type="ECO:0000313" key="4">
    <source>
        <dbReference type="Proteomes" id="UP000030700"/>
    </source>
</evidence>
<dbReference type="SUPFAM" id="SSF51735">
    <property type="entry name" value="NAD(P)-binding Rossmann-fold domains"/>
    <property type="match status" value="1"/>
</dbReference>
<dbReference type="AlphaFoldDB" id="A0A0S6W103"/>
<evidence type="ECO:0000259" key="2">
    <source>
        <dbReference type="PROSITE" id="PS51202"/>
    </source>
</evidence>
<dbReference type="Pfam" id="PF02080">
    <property type="entry name" value="TrkA_C"/>
    <property type="match status" value="1"/>
</dbReference>
<organism evidence="3">
    <name type="scientific">Candidatus Moduliflexus flocculans</name>
    <dbReference type="NCBI Taxonomy" id="1499966"/>
    <lineage>
        <taxon>Bacteria</taxon>
        <taxon>Candidatus Moduliflexota</taxon>
        <taxon>Candidatus Moduliflexia</taxon>
        <taxon>Candidatus Moduliflexales</taxon>
        <taxon>Candidatus Moduliflexaceae</taxon>
    </lineage>
</organism>
<sequence>MKKRFAVIGLGLFGTKVARTLTELGAEVIAIDKNFELIDAIKDDVLIAVQMDGTDREALESQSIKDVDAAIVAMGSDFEETLLTVVTLKQIGVSKVISRAGTTIRKEILERVGCDRVVLPEEEVGLNVAKELVSGFFFDQIAVGDEYSIAQLNAPNDFIGKSIIELNLRGMYHLNIVTIKRKVPRPSFFGNEMVEHIIAVPKPEDLILEGDILVLFGHDNDLRQLAEMLEEKQ</sequence>
<dbReference type="InterPro" id="IPR036291">
    <property type="entry name" value="NAD(P)-bd_dom_sf"/>
</dbReference>
<dbReference type="Gene3D" id="3.30.70.1450">
    <property type="entry name" value="Regulator of K+ conductance, C-terminal domain"/>
    <property type="match status" value="1"/>
</dbReference>
<dbReference type="Proteomes" id="UP000030700">
    <property type="component" value="Unassembled WGS sequence"/>
</dbReference>
<feature type="domain" description="RCK N-terminal" evidence="1">
    <location>
        <begin position="2"/>
        <end position="119"/>
    </location>
</feature>
<dbReference type="InterPro" id="IPR003148">
    <property type="entry name" value="RCK_N"/>
</dbReference>
<gene>
    <name evidence="3" type="ORF">U14_04673</name>
</gene>
<protein>
    <submittedName>
        <fullName evidence="3">Potassium uptake protein KtrA</fullName>
    </submittedName>
</protein>
<dbReference type="Pfam" id="PF02254">
    <property type="entry name" value="TrkA_N"/>
    <property type="match status" value="1"/>
</dbReference>
<dbReference type="PANTHER" id="PTHR43833">
    <property type="entry name" value="POTASSIUM CHANNEL PROTEIN 2-RELATED-RELATED"/>
    <property type="match status" value="1"/>
</dbReference>
<dbReference type="InterPro" id="IPR050721">
    <property type="entry name" value="Trk_Ktr_HKT_K-transport"/>
</dbReference>
<dbReference type="PROSITE" id="PS51201">
    <property type="entry name" value="RCK_N"/>
    <property type="match status" value="1"/>
</dbReference>
<dbReference type="GO" id="GO:0008324">
    <property type="term" value="F:monoatomic cation transmembrane transporter activity"/>
    <property type="evidence" value="ECO:0007669"/>
    <property type="project" value="InterPro"/>
</dbReference>
<keyword evidence="4" id="KW-1185">Reference proteome</keyword>
<name>A0A0S6W103_9BACT</name>
<reference evidence="3" key="1">
    <citation type="journal article" date="2015" name="PeerJ">
        <title>First genomic representation of candidate bacterial phylum KSB3 points to enhanced environmental sensing as a trigger of wastewater bulking.</title>
        <authorList>
            <person name="Sekiguchi Y."/>
            <person name="Ohashi A."/>
            <person name="Parks D.H."/>
            <person name="Yamauchi T."/>
            <person name="Tyson G.W."/>
            <person name="Hugenholtz P."/>
        </authorList>
    </citation>
    <scope>NUCLEOTIDE SEQUENCE [LARGE SCALE GENOMIC DNA]</scope>
</reference>
<dbReference type="STRING" id="1499966.U14_04673"/>
<dbReference type="PROSITE" id="PS51202">
    <property type="entry name" value="RCK_C"/>
    <property type="match status" value="1"/>
</dbReference>
<dbReference type="GO" id="GO:0006813">
    <property type="term" value="P:potassium ion transport"/>
    <property type="evidence" value="ECO:0007669"/>
    <property type="project" value="InterPro"/>
</dbReference>
<dbReference type="Gene3D" id="3.40.50.720">
    <property type="entry name" value="NAD(P)-binding Rossmann-like Domain"/>
    <property type="match status" value="1"/>
</dbReference>
<dbReference type="EMBL" id="DF820459">
    <property type="protein sequence ID" value="GAK53408.1"/>
    <property type="molecule type" value="Genomic_DNA"/>
</dbReference>